<comment type="pathway">
    <text evidence="9">Amino-acid biosynthesis; L-lysine biosynthesis via AAA pathway; L-lysine from L-alpha-aminoadipate (Thermus route): step 2/5.</text>
</comment>
<dbReference type="SUPFAM" id="SSF53633">
    <property type="entry name" value="Carbamate kinase-like"/>
    <property type="match status" value="1"/>
</dbReference>
<dbReference type="PANTHER" id="PTHR23342">
    <property type="entry name" value="N-ACETYLGLUTAMATE SYNTHASE"/>
    <property type="match status" value="1"/>
</dbReference>
<evidence type="ECO:0000256" key="7">
    <source>
        <dbReference type="ARBA" id="ARBA00022840"/>
    </source>
</evidence>
<keyword evidence="4 9" id="KW-0808">Transferase</keyword>
<dbReference type="NCBIfam" id="NF010659">
    <property type="entry name" value="PRK14058.1-1"/>
    <property type="match status" value="1"/>
</dbReference>
<dbReference type="AlphaFoldDB" id="A0A8J7RC65"/>
<evidence type="ECO:0000256" key="1">
    <source>
        <dbReference type="ARBA" id="ARBA00022490"/>
    </source>
</evidence>
<dbReference type="InterPro" id="IPR001048">
    <property type="entry name" value="Asp/Glu/Uridylate_kinase"/>
</dbReference>
<feature type="compositionally biased region" description="Acidic residues" evidence="10">
    <location>
        <begin position="292"/>
        <end position="325"/>
    </location>
</feature>
<evidence type="ECO:0000256" key="4">
    <source>
        <dbReference type="ARBA" id="ARBA00022679"/>
    </source>
</evidence>
<dbReference type="UniPathway" id="UPA00033">
    <property type="reaction ID" value="UER00036"/>
</dbReference>
<reference evidence="12 13" key="1">
    <citation type="submission" date="2021-03" db="EMBL/GenBank/DDBJ databases">
        <title>Genomic Encyclopedia of Type Strains, Phase IV (KMG-IV): sequencing the most valuable type-strain genomes for metagenomic binning, comparative biology and taxonomic classification.</title>
        <authorList>
            <person name="Goeker M."/>
        </authorList>
    </citation>
    <scope>NUCLEOTIDE SEQUENCE [LARGE SCALE GENOMIC DNA]</scope>
    <source>
        <strain evidence="12 13">DSM 12287</strain>
    </source>
</reference>
<keyword evidence="8 9" id="KW-0457">Lysine biosynthesis</keyword>
<name>A0A8J7RC65_9EURY</name>
<comment type="catalytic activity">
    <reaction evidence="9">
        <text>[amino-group carrier protein]-C-terminal-gamma-(L-glutamyl)-L-glutamate + ATP = [amino-group carrier protein]-C-terminal-gamma-(5-phospho-L-glutamyl)-L-glutamate + ADP</text>
        <dbReference type="Rhea" id="RHEA:52632"/>
        <dbReference type="Rhea" id="RHEA-COMP:13311"/>
        <dbReference type="Rhea" id="RHEA-COMP:13313"/>
        <dbReference type="ChEBI" id="CHEBI:30616"/>
        <dbReference type="ChEBI" id="CHEBI:136714"/>
        <dbReference type="ChEBI" id="CHEBI:136717"/>
        <dbReference type="ChEBI" id="CHEBI:456216"/>
        <dbReference type="EC" id="2.7.2.19"/>
    </reaction>
</comment>
<dbReference type="GO" id="GO:0003991">
    <property type="term" value="F:acetylglutamate kinase activity"/>
    <property type="evidence" value="ECO:0007669"/>
    <property type="project" value="TreeGrafter"/>
</dbReference>
<dbReference type="HAMAP" id="MF_02082">
    <property type="entry name" value="LysZ"/>
    <property type="match status" value="1"/>
</dbReference>
<dbReference type="GO" id="GO:0005524">
    <property type="term" value="F:ATP binding"/>
    <property type="evidence" value="ECO:0007669"/>
    <property type="project" value="UniProtKB-KW"/>
</dbReference>
<comment type="pathway">
    <text evidence="9">Amino-acid biosynthesis; L-arginine biosynthesis.</text>
</comment>
<evidence type="ECO:0000256" key="9">
    <source>
        <dbReference type="HAMAP-Rule" id="MF_02082"/>
    </source>
</evidence>
<dbReference type="InterPro" id="IPR036393">
    <property type="entry name" value="AceGlu_kinase-like_sf"/>
</dbReference>
<evidence type="ECO:0000313" key="13">
    <source>
        <dbReference type="Proteomes" id="UP000770586"/>
    </source>
</evidence>
<evidence type="ECO:0000256" key="6">
    <source>
        <dbReference type="ARBA" id="ARBA00022777"/>
    </source>
</evidence>
<comment type="similarity">
    <text evidence="9">Belongs to the acetylglutamate kinase family. LysZ subfamily.</text>
</comment>
<organism evidence="12 13">
    <name type="scientific">Halorubrum trapanicum</name>
    <dbReference type="NCBI Taxonomy" id="29284"/>
    <lineage>
        <taxon>Archaea</taxon>
        <taxon>Methanobacteriati</taxon>
        <taxon>Methanobacteriota</taxon>
        <taxon>Stenosarchaea group</taxon>
        <taxon>Halobacteria</taxon>
        <taxon>Halobacteriales</taxon>
        <taxon>Haloferacaceae</taxon>
        <taxon>Halorubrum</taxon>
    </lineage>
</organism>
<dbReference type="GO" id="GO:0042450">
    <property type="term" value="P:L-arginine biosynthetic process via ornithine"/>
    <property type="evidence" value="ECO:0007669"/>
    <property type="project" value="UniProtKB-UniRule"/>
</dbReference>
<keyword evidence="3 9" id="KW-0028">Amino-acid biosynthesis</keyword>
<evidence type="ECO:0000256" key="10">
    <source>
        <dbReference type="SAM" id="MobiDB-lite"/>
    </source>
</evidence>
<dbReference type="NCBIfam" id="TIGR00761">
    <property type="entry name" value="argB"/>
    <property type="match status" value="1"/>
</dbReference>
<comment type="caution">
    <text evidence="9">Lacks conserved residue(s) required for the propagation of feature annotation.</text>
</comment>
<dbReference type="EC" id="2.7.2.17" evidence="9"/>
<dbReference type="GO" id="GO:0019878">
    <property type="term" value="P:lysine biosynthetic process via aminoadipic acid"/>
    <property type="evidence" value="ECO:0007669"/>
    <property type="project" value="UniProtKB-UniRule"/>
</dbReference>
<comment type="subcellular location">
    <subcellularLocation>
        <location evidence="9">Cytoplasm</location>
    </subcellularLocation>
</comment>
<dbReference type="PIRSF" id="PIRSF000728">
    <property type="entry name" value="NAGK"/>
    <property type="match status" value="1"/>
</dbReference>
<keyword evidence="2 9" id="KW-0055">Arginine biosynthesis</keyword>
<feature type="domain" description="Aspartate/glutamate/uridylate kinase" evidence="11">
    <location>
        <begin position="14"/>
        <end position="264"/>
    </location>
</feature>
<feature type="region of interest" description="Disordered" evidence="10">
    <location>
        <begin position="283"/>
        <end position="325"/>
    </location>
</feature>
<evidence type="ECO:0000313" key="12">
    <source>
        <dbReference type="EMBL" id="MBP1901243.1"/>
    </source>
</evidence>
<comment type="catalytic activity">
    <reaction evidence="9">
        <text>[amino-group carrier protein]-C-terminal-N-(1,4-dicarboxybutan-1-yl)-L-glutamine + ATP = [amino-group carrier protein]-C-terminal-N-(1-carboxy-5-phosphooxy-5-oxopentan-1-yl)-L-glutamine + ADP</text>
        <dbReference type="Rhea" id="RHEA:41944"/>
        <dbReference type="Rhea" id="RHEA-COMP:9694"/>
        <dbReference type="Rhea" id="RHEA-COMP:9712"/>
        <dbReference type="ChEBI" id="CHEBI:30616"/>
        <dbReference type="ChEBI" id="CHEBI:78499"/>
        <dbReference type="ChEBI" id="CHEBI:78503"/>
        <dbReference type="ChEBI" id="CHEBI:456216"/>
        <dbReference type="EC" id="2.7.2.17"/>
    </reaction>
</comment>
<evidence type="ECO:0000256" key="5">
    <source>
        <dbReference type="ARBA" id="ARBA00022741"/>
    </source>
</evidence>
<dbReference type="RefSeq" id="WP_209545135.1">
    <property type="nucleotide sequence ID" value="NZ_BAAADX010000005.1"/>
</dbReference>
<keyword evidence="13" id="KW-1185">Reference proteome</keyword>
<dbReference type="PANTHER" id="PTHR23342:SF0">
    <property type="entry name" value="N-ACETYLGLUTAMATE SYNTHASE, MITOCHONDRIAL"/>
    <property type="match status" value="1"/>
</dbReference>
<feature type="binding site" evidence="9">
    <location>
        <position position="76"/>
    </location>
    <ligand>
        <name>substrate</name>
    </ligand>
</feature>
<dbReference type="EMBL" id="JAGGKE010000003">
    <property type="protein sequence ID" value="MBP1901243.1"/>
    <property type="molecule type" value="Genomic_DNA"/>
</dbReference>
<evidence type="ECO:0000256" key="3">
    <source>
        <dbReference type="ARBA" id="ARBA00022605"/>
    </source>
</evidence>
<feature type="site" description="Transition state stabilizer" evidence="9">
    <location>
        <position position="245"/>
    </location>
</feature>
<dbReference type="UniPathway" id="UPA00068"/>
<dbReference type="EC" id="2.7.2.19" evidence="9"/>
<keyword evidence="5 9" id="KW-0547">Nucleotide-binding</keyword>
<gene>
    <name evidence="9" type="primary">lysZ</name>
    <name evidence="12" type="ORF">J2744_000913</name>
</gene>
<dbReference type="InterPro" id="IPR004662">
    <property type="entry name" value="AcgluKinase_fam"/>
</dbReference>
<dbReference type="GO" id="GO:0005737">
    <property type="term" value="C:cytoplasm"/>
    <property type="evidence" value="ECO:0007669"/>
    <property type="project" value="UniProtKB-SubCell"/>
</dbReference>
<feature type="site" description="Transition state stabilizer" evidence="9">
    <location>
        <position position="17"/>
    </location>
</feature>
<keyword evidence="7 9" id="KW-0067">ATP-binding</keyword>
<evidence type="ECO:0000256" key="8">
    <source>
        <dbReference type="ARBA" id="ARBA00023154"/>
    </source>
</evidence>
<keyword evidence="6 9" id="KW-0418">Kinase</keyword>
<dbReference type="NCBIfam" id="NF010661">
    <property type="entry name" value="PRK14058.1-3"/>
    <property type="match status" value="1"/>
</dbReference>
<sequence>MSGGENETVDEPPVVVKVGGAKAVDPAGAVGDVAHLAANGRAVVVVHGGSTVVDETLERLGIEPEYVESASGVTGRFTDAETMEAFAMAMAGKLNTELTAEFRSAGVDAVGLSGVDGGLLAGPRKSAVRVVEDGTRKIRRGDHSGTIESVNADLLDDLLADGYTPVVSPPMAGDEGDGEVTPVNADADRAAAAVAGALGADLVLLTDVSGVYADPDDPETRIDAAATPDELAAVEEAAEGFMGKKVMAATEALEGGSGRVVIADANVRDPVVAALGGEGTVIERSALGGGDTDGDAADEGDAEGDAADEGDAEGDDAETEGGETA</sequence>
<dbReference type="Gene3D" id="3.40.1160.10">
    <property type="entry name" value="Acetylglutamate kinase-like"/>
    <property type="match status" value="1"/>
</dbReference>
<evidence type="ECO:0000259" key="11">
    <source>
        <dbReference type="Pfam" id="PF00696"/>
    </source>
</evidence>
<dbReference type="InterPro" id="IPR037529">
    <property type="entry name" value="LysZ"/>
</dbReference>
<dbReference type="OrthoDB" id="6816at2157"/>
<feature type="binding site" evidence="9">
    <location>
        <position position="184"/>
    </location>
    <ligand>
        <name>substrate</name>
    </ligand>
</feature>
<protein>
    <recommendedName>
        <fullName evidence="9">Putative [LysW]-aminoadipate/[LysW]-glutamate kinase</fullName>
        <ecNumber evidence="9">2.7.2.17</ecNumber>
        <ecNumber evidence="9">2.7.2.19</ecNumber>
    </recommendedName>
</protein>
<dbReference type="Proteomes" id="UP000770586">
    <property type="component" value="Unassembled WGS sequence"/>
</dbReference>
<dbReference type="Pfam" id="PF00696">
    <property type="entry name" value="AA_kinase"/>
    <property type="match status" value="1"/>
</dbReference>
<proteinExistence type="inferred from homology"/>
<comment type="function">
    <text evidence="9">Involved in both the arginine and lysine biosynthetic pathways. Phosphorylates the LysW-bound precursors glutamate (for arginine biosynthesis), respectively alpha-aminoadipate (for lysine biosynthesis).</text>
</comment>
<keyword evidence="1 9" id="KW-0963">Cytoplasm</keyword>
<accession>A0A8J7RC65</accession>
<comment type="caution">
    <text evidence="12">The sequence shown here is derived from an EMBL/GenBank/DDBJ whole genome shotgun (WGS) entry which is preliminary data.</text>
</comment>
<evidence type="ECO:0000256" key="2">
    <source>
        <dbReference type="ARBA" id="ARBA00022571"/>
    </source>
</evidence>